<protein>
    <submittedName>
        <fullName evidence="2">Uncharacterized protein</fullName>
    </submittedName>
</protein>
<gene>
    <name evidence="2" type="ORF">Tco_1018100</name>
</gene>
<dbReference type="EMBL" id="BQNB010017730">
    <property type="protein sequence ID" value="GJT66620.1"/>
    <property type="molecule type" value="Genomic_DNA"/>
</dbReference>
<sequence length="268" mass="29168">MNKSDVFLESKLVHLYPKDTRSDLPRNFIFLTCTNDDEETDDEFVHGDEQVNDDEDEEMTNAEVEESGNGNKEVTDAAKVDAGKTEEVKDDAKKVELPLTRSNLSVSSGFGDQFLKLLSDTSLIGTVKDTTDAEINSLLDIKIQYEVLHIQSPSVLTVPVLVITKPLVLTPIPETPLVAPATTLLPPPSVSTIPPVPLRTTTPIPAPPIITEAPTITTVVPESDALAAVQLRVAKLEKDVSELKKMDHSARALTTVKSQVPTVIEHCI</sequence>
<dbReference type="Proteomes" id="UP001151760">
    <property type="component" value="Unassembled WGS sequence"/>
</dbReference>
<name>A0ABQ5FTD4_9ASTR</name>
<comment type="caution">
    <text evidence="2">The sequence shown here is derived from an EMBL/GenBank/DDBJ whole genome shotgun (WGS) entry which is preliminary data.</text>
</comment>
<keyword evidence="3" id="KW-1185">Reference proteome</keyword>
<accession>A0ABQ5FTD4</accession>
<feature type="region of interest" description="Disordered" evidence="1">
    <location>
        <begin position="39"/>
        <end position="72"/>
    </location>
</feature>
<proteinExistence type="predicted"/>
<evidence type="ECO:0000313" key="3">
    <source>
        <dbReference type="Proteomes" id="UP001151760"/>
    </source>
</evidence>
<feature type="compositionally biased region" description="Acidic residues" evidence="1">
    <location>
        <begin position="50"/>
        <end position="66"/>
    </location>
</feature>
<evidence type="ECO:0000256" key="1">
    <source>
        <dbReference type="SAM" id="MobiDB-lite"/>
    </source>
</evidence>
<reference evidence="2" key="2">
    <citation type="submission" date="2022-01" db="EMBL/GenBank/DDBJ databases">
        <authorList>
            <person name="Yamashiro T."/>
            <person name="Shiraishi A."/>
            <person name="Satake H."/>
            <person name="Nakayama K."/>
        </authorList>
    </citation>
    <scope>NUCLEOTIDE SEQUENCE</scope>
</reference>
<evidence type="ECO:0000313" key="2">
    <source>
        <dbReference type="EMBL" id="GJT66620.1"/>
    </source>
</evidence>
<organism evidence="2 3">
    <name type="scientific">Tanacetum coccineum</name>
    <dbReference type="NCBI Taxonomy" id="301880"/>
    <lineage>
        <taxon>Eukaryota</taxon>
        <taxon>Viridiplantae</taxon>
        <taxon>Streptophyta</taxon>
        <taxon>Embryophyta</taxon>
        <taxon>Tracheophyta</taxon>
        <taxon>Spermatophyta</taxon>
        <taxon>Magnoliopsida</taxon>
        <taxon>eudicotyledons</taxon>
        <taxon>Gunneridae</taxon>
        <taxon>Pentapetalae</taxon>
        <taxon>asterids</taxon>
        <taxon>campanulids</taxon>
        <taxon>Asterales</taxon>
        <taxon>Asteraceae</taxon>
        <taxon>Asteroideae</taxon>
        <taxon>Anthemideae</taxon>
        <taxon>Anthemidinae</taxon>
        <taxon>Tanacetum</taxon>
    </lineage>
</organism>
<reference evidence="2" key="1">
    <citation type="journal article" date="2022" name="Int. J. Mol. Sci.">
        <title>Draft Genome of Tanacetum Coccineum: Genomic Comparison of Closely Related Tanacetum-Family Plants.</title>
        <authorList>
            <person name="Yamashiro T."/>
            <person name="Shiraishi A."/>
            <person name="Nakayama K."/>
            <person name="Satake H."/>
        </authorList>
    </citation>
    <scope>NUCLEOTIDE SEQUENCE</scope>
</reference>